<dbReference type="InterPro" id="IPR037516">
    <property type="entry name" value="Tripartite_DENN"/>
</dbReference>
<sequence length="248" mass="28165">MIHLLSTLLCDVSILFISSSFTALTSAVHTVCSLLHPLRLSHSLVPVVPGGLLEMVQLPSLYIMGLHTSLRKKVFEDLGDVVELNLDDGRMTTPPSVSIPLLPPAMLEPVHRALARILNPNIEYRDLLFGAINTTTHSLLTHKSDELQDKEVRSVFLCLLVSLLGDYQQFVTVLRFHPSPSFTFNKEAYLHSHSSEDSHSLLHKIVDGIPFMDFVHSRSLPYRRCDHFDEVYYKTRHIYGYFGHEKNF</sequence>
<name>A0AA35TU01_GEOBA</name>
<keyword evidence="4" id="KW-1185">Reference proteome</keyword>
<keyword evidence="1" id="KW-0732">Signal</keyword>
<dbReference type="InterPro" id="IPR001194">
    <property type="entry name" value="cDENN_dom"/>
</dbReference>
<dbReference type="PANTHER" id="PTHR12296:SF21">
    <property type="entry name" value="DENN DOMAIN-CONTAINING PROTEIN 3"/>
    <property type="match status" value="1"/>
</dbReference>
<dbReference type="Pfam" id="PF02141">
    <property type="entry name" value="DENN"/>
    <property type="match status" value="1"/>
</dbReference>
<accession>A0AA35TU01</accession>
<proteinExistence type="predicted"/>
<dbReference type="GO" id="GO:0032483">
    <property type="term" value="P:regulation of Rab protein signal transduction"/>
    <property type="evidence" value="ECO:0007669"/>
    <property type="project" value="TreeGrafter"/>
</dbReference>
<dbReference type="PROSITE" id="PS50211">
    <property type="entry name" value="DENN"/>
    <property type="match status" value="1"/>
</dbReference>
<dbReference type="GO" id="GO:0031410">
    <property type="term" value="C:cytoplasmic vesicle"/>
    <property type="evidence" value="ECO:0007669"/>
    <property type="project" value="TreeGrafter"/>
</dbReference>
<dbReference type="InterPro" id="IPR051696">
    <property type="entry name" value="DENN_Domain_GEFs"/>
</dbReference>
<dbReference type="SMART" id="SM00801">
    <property type="entry name" value="dDENN"/>
    <property type="match status" value="1"/>
</dbReference>
<reference evidence="3" key="1">
    <citation type="submission" date="2023-03" db="EMBL/GenBank/DDBJ databases">
        <authorList>
            <person name="Steffen K."/>
            <person name="Cardenas P."/>
        </authorList>
    </citation>
    <scope>NUCLEOTIDE SEQUENCE</scope>
</reference>
<dbReference type="Proteomes" id="UP001174909">
    <property type="component" value="Unassembled WGS sequence"/>
</dbReference>
<organism evidence="3 4">
    <name type="scientific">Geodia barretti</name>
    <name type="common">Barrett's horny sponge</name>
    <dbReference type="NCBI Taxonomy" id="519541"/>
    <lineage>
        <taxon>Eukaryota</taxon>
        <taxon>Metazoa</taxon>
        <taxon>Porifera</taxon>
        <taxon>Demospongiae</taxon>
        <taxon>Heteroscleromorpha</taxon>
        <taxon>Tetractinellida</taxon>
        <taxon>Astrophorina</taxon>
        <taxon>Geodiidae</taxon>
        <taxon>Geodia</taxon>
    </lineage>
</organism>
<dbReference type="InterPro" id="IPR043153">
    <property type="entry name" value="DENN_C"/>
</dbReference>
<evidence type="ECO:0000313" key="3">
    <source>
        <dbReference type="EMBL" id="CAI8053838.1"/>
    </source>
</evidence>
<dbReference type="Gene3D" id="3.40.50.11500">
    <property type="match status" value="1"/>
</dbReference>
<dbReference type="PANTHER" id="PTHR12296">
    <property type="entry name" value="DENN DOMAIN-CONTAINING PROTEIN 4"/>
    <property type="match status" value="1"/>
</dbReference>
<protein>
    <submittedName>
        <fullName evidence="3">Myotubularin-related protein 5</fullName>
    </submittedName>
</protein>
<evidence type="ECO:0000259" key="2">
    <source>
        <dbReference type="PROSITE" id="PS50211"/>
    </source>
</evidence>
<evidence type="ECO:0000256" key="1">
    <source>
        <dbReference type="SAM" id="SignalP"/>
    </source>
</evidence>
<comment type="caution">
    <text evidence="3">The sequence shown here is derived from an EMBL/GenBank/DDBJ whole genome shotgun (WGS) entry which is preliminary data.</text>
</comment>
<dbReference type="InterPro" id="IPR005112">
    <property type="entry name" value="dDENN_dom"/>
</dbReference>
<dbReference type="EMBL" id="CASHTH010004126">
    <property type="protein sequence ID" value="CAI8053838.1"/>
    <property type="molecule type" value="Genomic_DNA"/>
</dbReference>
<feature type="signal peptide" evidence="1">
    <location>
        <begin position="1"/>
        <end position="27"/>
    </location>
</feature>
<dbReference type="GO" id="GO:0005085">
    <property type="term" value="F:guanyl-nucleotide exchange factor activity"/>
    <property type="evidence" value="ECO:0007669"/>
    <property type="project" value="UniProtKB-ARBA"/>
</dbReference>
<dbReference type="AlphaFoldDB" id="A0AA35TU01"/>
<feature type="domain" description="UDENN" evidence="2">
    <location>
        <begin position="1"/>
        <end position="225"/>
    </location>
</feature>
<gene>
    <name evidence="3" type="ORF">GBAR_LOCUS29410</name>
</gene>
<feature type="chain" id="PRO_5041230445" evidence="1">
    <location>
        <begin position="28"/>
        <end position="248"/>
    </location>
</feature>
<evidence type="ECO:0000313" key="4">
    <source>
        <dbReference type="Proteomes" id="UP001174909"/>
    </source>
</evidence>